<dbReference type="Gene3D" id="3.40.630.30">
    <property type="match status" value="1"/>
</dbReference>
<name>A0A2I7KHD2_9RHOB</name>
<proteinExistence type="inferred from homology"/>
<reference evidence="2 3" key="1">
    <citation type="journal article" date="2017" name="Front. Microbiol.">
        <title>Phaeobacter piscinae sp. nov., a species of the Roseobacter group and potential aquaculture probiont.</title>
        <authorList>
            <person name="Sonnenschein E.C."/>
            <person name="Phippen C.B.W."/>
            <person name="Nielsen K.F."/>
            <person name="Mateiu R.V."/>
            <person name="Melchiorsen J."/>
            <person name="Gram L."/>
            <person name="Overmann J."/>
            <person name="Freese H.M."/>
        </authorList>
    </citation>
    <scope>NUCLEOTIDE SEQUENCE [LARGE SCALE GENOMIC DNA]</scope>
    <source>
        <strain evidence="2 3">P88</strain>
        <plasmid evidence="3">pp88_h</plasmid>
    </source>
</reference>
<evidence type="ECO:0000256" key="1">
    <source>
        <dbReference type="PROSITE-ProRule" id="PRU00533"/>
    </source>
</evidence>
<dbReference type="SUPFAM" id="SSF55729">
    <property type="entry name" value="Acyl-CoA N-acyltransferases (Nat)"/>
    <property type="match status" value="1"/>
</dbReference>
<dbReference type="PROSITE" id="PS51187">
    <property type="entry name" value="AUTOINDUCER_SYNTH_2"/>
    <property type="match status" value="1"/>
</dbReference>
<dbReference type="Proteomes" id="UP000236447">
    <property type="component" value="Plasmid pP88_h"/>
</dbReference>
<comment type="similarity">
    <text evidence="1">Belongs to the autoinducer synthase family.</text>
</comment>
<accession>A0A2I7KHD2</accession>
<dbReference type="RefSeq" id="WP_102884814.1">
    <property type="nucleotide sequence ID" value="NZ_CP010733.1"/>
</dbReference>
<protein>
    <submittedName>
        <fullName evidence="2">N-acyl-L-homoserine lactone synthetase</fullName>
    </submittedName>
</protein>
<dbReference type="EMBL" id="CP010733">
    <property type="protein sequence ID" value="AUR01999.1"/>
    <property type="molecule type" value="Genomic_DNA"/>
</dbReference>
<keyword evidence="2" id="KW-0614">Plasmid</keyword>
<organism evidence="2 3">
    <name type="scientific">Phaeobacter inhibens</name>
    <dbReference type="NCBI Taxonomy" id="221822"/>
    <lineage>
        <taxon>Bacteria</taxon>
        <taxon>Pseudomonadati</taxon>
        <taxon>Pseudomonadota</taxon>
        <taxon>Alphaproteobacteria</taxon>
        <taxon>Rhodobacterales</taxon>
        <taxon>Roseobacteraceae</taxon>
        <taxon>Phaeobacter</taxon>
    </lineage>
</organism>
<keyword evidence="1" id="KW-0071">Autoinducer synthesis</keyword>
<reference evidence="2 3" key="2">
    <citation type="journal article" date="2017" name="Genome Biol. Evol.">
        <title>Trajectories and Drivers of Genome Evolution in Surface-Associated Marine Phaeobacter.</title>
        <authorList>
            <person name="Freese H.M."/>
            <person name="Sikorski J."/>
            <person name="Bunk B."/>
            <person name="Scheuner C."/>
            <person name="Meier-Kolthoff J.P."/>
            <person name="Sproer C."/>
            <person name="Gram L."/>
            <person name="Overmann J."/>
        </authorList>
    </citation>
    <scope>NUCLEOTIDE SEQUENCE [LARGE SCALE GENOMIC DNA]</scope>
    <source>
        <strain evidence="2 3">P88</strain>
        <plasmid evidence="3">pp88_h</plasmid>
    </source>
</reference>
<dbReference type="InterPro" id="IPR016181">
    <property type="entry name" value="Acyl_CoA_acyltransferase"/>
</dbReference>
<dbReference type="InterPro" id="IPR001690">
    <property type="entry name" value="Autoind_synthase"/>
</dbReference>
<sequence length="195" mass="21632">MNVPLDIDYRTTCIGRADFDVDLYHQSLALRKRVLVDQFKWPLVTLGDLESDQYDTLFAHHIVATKDGCAIGTIRLLPCSHHLFGSTYMILDAHRGRLPGMPADLLEAEITDPGSWEASRLAICSSIPKEQRNLVLSGLVQSASEHIRANGGNRMLGLMRPVFIRILNNLGFSVSQMGPTRIQADGAICVINYDL</sequence>
<dbReference type="Pfam" id="PF00765">
    <property type="entry name" value="Autoind_synth"/>
    <property type="match status" value="1"/>
</dbReference>
<dbReference type="AlphaFoldDB" id="A0A2I7KHD2"/>
<evidence type="ECO:0000313" key="2">
    <source>
        <dbReference type="EMBL" id="AUR01999.1"/>
    </source>
</evidence>
<evidence type="ECO:0000313" key="3">
    <source>
        <dbReference type="Proteomes" id="UP000236447"/>
    </source>
</evidence>
<dbReference type="GO" id="GO:0009372">
    <property type="term" value="P:quorum sensing"/>
    <property type="evidence" value="ECO:0007669"/>
    <property type="project" value="UniProtKB-UniRule"/>
</dbReference>
<dbReference type="GO" id="GO:0016740">
    <property type="term" value="F:transferase activity"/>
    <property type="evidence" value="ECO:0007669"/>
    <property type="project" value="InterPro"/>
</dbReference>
<gene>
    <name evidence="2" type="ORF">PhaeoP88_04687</name>
</gene>
<keyword evidence="1" id="KW-0673">Quorum sensing</keyword>
<geneLocation type="plasmid" evidence="3">
    <name>pp88_h</name>
</geneLocation>